<name>A0AAW9RNJ9_9HYPH</name>
<dbReference type="Proteomes" id="UP001378188">
    <property type="component" value="Unassembled WGS sequence"/>
</dbReference>
<evidence type="ECO:0000313" key="2">
    <source>
        <dbReference type="EMBL" id="MEJ8569855.1"/>
    </source>
</evidence>
<feature type="signal peptide" evidence="1">
    <location>
        <begin position="1"/>
        <end position="28"/>
    </location>
</feature>
<comment type="caution">
    <text evidence="2">The sequence shown here is derived from an EMBL/GenBank/DDBJ whole genome shotgun (WGS) entry which is preliminary data.</text>
</comment>
<accession>A0AAW9RNJ9</accession>
<organism evidence="2 3">
    <name type="scientific">Microbaculum marinum</name>
    <dbReference type="NCBI Taxonomy" id="1764581"/>
    <lineage>
        <taxon>Bacteria</taxon>
        <taxon>Pseudomonadati</taxon>
        <taxon>Pseudomonadota</taxon>
        <taxon>Alphaproteobacteria</taxon>
        <taxon>Hyphomicrobiales</taxon>
        <taxon>Tepidamorphaceae</taxon>
        <taxon>Microbaculum</taxon>
    </lineage>
</organism>
<keyword evidence="1" id="KW-0732">Signal</keyword>
<sequence length="201" mass="22117">MRNDVRLGLVRFLVCAAAVMLLTGPAAAEWGKPKPSTEDWSWLEGTVWYVPTYNLPAIMTSPDTEAVIPLRDQTVYTIDGYANGYYWGIARAQFLGPDDPRKVPPDSDPACNRMAASVTPEGTLNVSFAPMESSSGERITGVGTMRRHRGSWAMELQMTTGDTVQVTHWAYMRACPKNRPCKLPAISATAQEFVEACRTSP</sequence>
<dbReference type="RefSeq" id="WP_340327599.1">
    <property type="nucleotide sequence ID" value="NZ_JAZHOF010000001.1"/>
</dbReference>
<dbReference type="AlphaFoldDB" id="A0AAW9RNJ9"/>
<evidence type="ECO:0000256" key="1">
    <source>
        <dbReference type="SAM" id="SignalP"/>
    </source>
</evidence>
<keyword evidence="3" id="KW-1185">Reference proteome</keyword>
<protein>
    <submittedName>
        <fullName evidence="2">Uncharacterized protein</fullName>
    </submittedName>
</protein>
<dbReference type="EMBL" id="JAZHOF010000001">
    <property type="protein sequence ID" value="MEJ8569855.1"/>
    <property type="molecule type" value="Genomic_DNA"/>
</dbReference>
<gene>
    <name evidence="2" type="ORF">V3328_00105</name>
</gene>
<reference evidence="2 3" key="1">
    <citation type="submission" date="2024-02" db="EMBL/GenBank/DDBJ databases">
        <title>Genome analysis and characterization of Microbaculum marinisediminis sp. nov., isolated from marine sediment.</title>
        <authorList>
            <person name="Du Z.-J."/>
            <person name="Ye Y.-Q."/>
            <person name="Zhang Z.-R."/>
            <person name="Yuan S.-M."/>
            <person name="Zhang X.-Y."/>
        </authorList>
    </citation>
    <scope>NUCLEOTIDE SEQUENCE [LARGE SCALE GENOMIC DNA]</scope>
    <source>
        <strain evidence="2 3">SDUM1044001</strain>
    </source>
</reference>
<feature type="chain" id="PRO_5043432341" evidence="1">
    <location>
        <begin position="29"/>
        <end position="201"/>
    </location>
</feature>
<evidence type="ECO:0000313" key="3">
    <source>
        <dbReference type="Proteomes" id="UP001378188"/>
    </source>
</evidence>
<proteinExistence type="predicted"/>